<feature type="disulfide bond" evidence="6">
    <location>
        <begin position="466"/>
        <end position="486"/>
    </location>
</feature>
<dbReference type="GO" id="GO:0046872">
    <property type="term" value="F:metal ion binding"/>
    <property type="evidence" value="ECO:0007669"/>
    <property type="project" value="UniProtKB-KW"/>
</dbReference>
<dbReference type="PANTHER" id="PTHR11905:SF20">
    <property type="entry name" value="DISINTEGRIN AND METALLOPROTEINASE DOMAIN-CONTAINING PROTEIN 8"/>
    <property type="match status" value="1"/>
</dbReference>
<evidence type="ECO:0000256" key="10">
    <source>
        <dbReference type="SAM" id="Phobius"/>
    </source>
</evidence>
<dbReference type="GO" id="GO:0022407">
    <property type="term" value="P:regulation of cell-cell adhesion"/>
    <property type="evidence" value="ECO:0007669"/>
    <property type="project" value="TreeGrafter"/>
</dbReference>
<dbReference type="PANTHER" id="PTHR11905">
    <property type="entry name" value="ADAM A DISINTEGRIN AND METALLOPROTEASE DOMAIN"/>
    <property type="match status" value="1"/>
</dbReference>
<dbReference type="Pfam" id="PF01421">
    <property type="entry name" value="Reprolysin"/>
    <property type="match status" value="1"/>
</dbReference>
<feature type="transmembrane region" description="Helical" evidence="10">
    <location>
        <begin position="665"/>
        <end position="685"/>
    </location>
</feature>
<comment type="caution">
    <text evidence="7">Lacks conserved residue(s) required for the propagation of feature annotation.</text>
</comment>
<dbReference type="InterPro" id="IPR001762">
    <property type="entry name" value="Disintegrin_dom"/>
</dbReference>
<dbReference type="KEGG" id="dord:106000252"/>
<keyword evidence="16" id="KW-0378">Hydrolase</keyword>
<dbReference type="SUPFAM" id="SSF57552">
    <property type="entry name" value="Blood coagulation inhibitor (disintegrin)"/>
    <property type="match status" value="1"/>
</dbReference>
<keyword evidence="11" id="KW-0732">Signal</keyword>
<dbReference type="InterPro" id="IPR024079">
    <property type="entry name" value="MetalloPept_cat_dom_sf"/>
</dbReference>
<feature type="disulfide bond" evidence="7">
    <location>
        <begin position="622"/>
        <end position="632"/>
    </location>
</feature>
<evidence type="ECO:0000256" key="6">
    <source>
        <dbReference type="PROSITE-ProRule" id="PRU00068"/>
    </source>
</evidence>
<keyword evidence="15" id="KW-1185">Reference proteome</keyword>
<feature type="domain" description="Disintegrin" evidence="13">
    <location>
        <begin position="408"/>
        <end position="494"/>
    </location>
</feature>
<dbReference type="Gene3D" id="4.10.70.10">
    <property type="entry name" value="Disintegrin domain"/>
    <property type="match status" value="1"/>
</dbReference>
<accession>A0A1S3GRP3</accession>
<feature type="binding site" evidence="8">
    <location>
        <position position="338"/>
    </location>
    <ligand>
        <name>Zn(2+)</name>
        <dbReference type="ChEBI" id="CHEBI:29105"/>
        <note>catalytic</note>
    </ligand>
</feature>
<keyword evidence="16" id="KW-0645">Protease</keyword>
<dbReference type="InParanoid" id="A0A1S3GRP3"/>
<gene>
    <name evidence="16" type="primary">Adam8</name>
</gene>
<feature type="domain" description="EGF-like" evidence="12">
    <location>
        <begin position="618"/>
        <end position="650"/>
    </location>
</feature>
<dbReference type="PROSITE" id="PS50214">
    <property type="entry name" value="DISINTEGRIN_2"/>
    <property type="match status" value="1"/>
</dbReference>
<feature type="compositionally biased region" description="Low complexity" evidence="9">
    <location>
        <begin position="749"/>
        <end position="770"/>
    </location>
</feature>
<evidence type="ECO:0000259" key="12">
    <source>
        <dbReference type="PROSITE" id="PS50026"/>
    </source>
</evidence>
<evidence type="ECO:0000256" key="8">
    <source>
        <dbReference type="PROSITE-ProRule" id="PRU00276"/>
    </source>
</evidence>
<dbReference type="GO" id="GO:0006508">
    <property type="term" value="P:proteolysis"/>
    <property type="evidence" value="ECO:0007669"/>
    <property type="project" value="InterPro"/>
</dbReference>
<dbReference type="FunFam" id="3.40.390.10:FF:000002">
    <property type="entry name" value="Disintegrin and metalloproteinase domain-containing protein 22"/>
    <property type="match status" value="1"/>
</dbReference>
<keyword evidence="2 10" id="KW-0812">Transmembrane</keyword>
<evidence type="ECO:0000259" key="13">
    <source>
        <dbReference type="PROSITE" id="PS50214"/>
    </source>
</evidence>
<keyword evidence="7" id="KW-0245">EGF-like domain</keyword>
<name>A0A1S3GRP3_DIPOR</name>
<evidence type="ECO:0000313" key="15">
    <source>
        <dbReference type="Proteomes" id="UP000081671"/>
    </source>
</evidence>
<dbReference type="Proteomes" id="UP000081671">
    <property type="component" value="Unplaced"/>
</dbReference>
<dbReference type="PROSITE" id="PS01186">
    <property type="entry name" value="EGF_2"/>
    <property type="match status" value="1"/>
</dbReference>
<dbReference type="FunFam" id="4.10.70.10:FF:000001">
    <property type="entry name" value="Disintegrin and metalloproteinase domain-containing protein 22"/>
    <property type="match status" value="1"/>
</dbReference>
<evidence type="ECO:0000256" key="11">
    <source>
        <dbReference type="SAM" id="SignalP"/>
    </source>
</evidence>
<dbReference type="GO" id="GO:0004222">
    <property type="term" value="F:metalloendopeptidase activity"/>
    <property type="evidence" value="ECO:0007669"/>
    <property type="project" value="InterPro"/>
</dbReference>
<dbReference type="InterPro" id="IPR018358">
    <property type="entry name" value="Disintegrin_CS"/>
</dbReference>
<keyword evidence="4 10" id="KW-0472">Membrane</keyword>
<dbReference type="SMART" id="SM00050">
    <property type="entry name" value="DISIN"/>
    <property type="match status" value="1"/>
</dbReference>
<dbReference type="GO" id="GO:0050839">
    <property type="term" value="F:cell adhesion molecule binding"/>
    <property type="evidence" value="ECO:0007669"/>
    <property type="project" value="TreeGrafter"/>
</dbReference>
<dbReference type="GO" id="GO:0002693">
    <property type="term" value="P:positive regulation of cellular extravasation"/>
    <property type="evidence" value="ECO:0007669"/>
    <property type="project" value="TreeGrafter"/>
</dbReference>
<evidence type="ECO:0000256" key="3">
    <source>
        <dbReference type="ARBA" id="ARBA00022989"/>
    </source>
</evidence>
<dbReference type="Pfam" id="PF08516">
    <property type="entry name" value="ADAM_CR"/>
    <property type="match status" value="1"/>
</dbReference>
<dbReference type="OrthoDB" id="5951731at2759"/>
<proteinExistence type="predicted"/>
<dbReference type="GO" id="GO:0051044">
    <property type="term" value="P:positive regulation of membrane protein ectodomain proteolysis"/>
    <property type="evidence" value="ECO:0007669"/>
    <property type="project" value="TreeGrafter"/>
</dbReference>
<dbReference type="Pfam" id="PF01562">
    <property type="entry name" value="Pep_M12B_propep"/>
    <property type="match status" value="1"/>
</dbReference>
<keyword evidence="16" id="KW-0482">Metalloprotease</keyword>
<dbReference type="Gene3D" id="3.40.390.10">
    <property type="entry name" value="Collagenase (Catalytic Domain)"/>
    <property type="match status" value="1"/>
</dbReference>
<evidence type="ECO:0000259" key="14">
    <source>
        <dbReference type="PROSITE" id="PS50215"/>
    </source>
</evidence>
<dbReference type="InterPro" id="IPR002870">
    <property type="entry name" value="Peptidase_M12B_N"/>
</dbReference>
<feature type="binding site" evidence="8">
    <location>
        <position position="334"/>
    </location>
    <ligand>
        <name>Zn(2+)</name>
        <dbReference type="ChEBI" id="CHEBI:29105"/>
        <note>catalytic</note>
    </ligand>
</feature>
<dbReference type="CTD" id="101"/>
<dbReference type="InterPro" id="IPR006586">
    <property type="entry name" value="ADAM_Cys-rich"/>
</dbReference>
<dbReference type="InterPro" id="IPR001590">
    <property type="entry name" value="Peptidase_M12B"/>
</dbReference>
<keyword evidence="3 10" id="KW-1133">Transmembrane helix</keyword>
<protein>
    <submittedName>
        <fullName evidence="16">Disintegrin and metalloproteinase domain-containing protein 8</fullName>
    </submittedName>
</protein>
<evidence type="ECO:0000256" key="9">
    <source>
        <dbReference type="SAM" id="MobiDB-lite"/>
    </source>
</evidence>
<feature type="active site" evidence="8">
    <location>
        <position position="335"/>
    </location>
</feature>
<dbReference type="SMART" id="SM00608">
    <property type="entry name" value="ACR"/>
    <property type="match status" value="1"/>
</dbReference>
<sequence length="827" mass="89038">MRCLQLWLVCVLWPQAIALGSPLPHVEQYEVVWPQRLPGPRARRALLSPAGLYPESVRYVLGAGGRTFTLNLRKNRALLGSGYTETFLAANGSEVTEQLPEQDHCLYQGHVEGHQDSAASLSTCSGLRGFFKVSSAVHLIEPLDGNTGDGPHAVYQAKHLKQRAGASCGVSETSLDNLLGMRVSAASRPHYRGQLLSPETHYVEMYVVTDSVELQQFRTREAVRSRVLEVVNHVDKLYQELNFRVVLVGLEIWSRDKIYISPHANVTLDNFLSWRERTLLGRHHHDNVQLITGRDFVGATVGLARVSAVCSRDSGAVNQDHSHSALGVASTMAHELGHNLGMNHDENIPGCYCPASREDGGCVMAGSLSSKFPKVFSHCSRTDVQELVEMPYTICLANAPDLDTLVGGPVCGNLFVEHGEQCDCGSPEDCQNPCCNATTCQLAEGAECAYGSCCHSCKVKPAGEPCRVQRDECDLEEFCDGRQPTCPKDAFRENGTPCPGGYCFNGSCPSLDRRCQELWGPGAQAAADICFTHSIPLGCQGPILSGRGRINSCGTLYCMGGLRPPERGSCVFPSPGGPCRALVMDSSLTRYEPVPEGTRCGEGKVCWKGVCQDLSVYGEQNCSAQCHNHGVCNHKRECHCHLGWAPPYCAGRLTDAQTGPGSPPLWGLVALVLLAAVVALAGVIIHHKVRRRGVVPEAAGLPNPLFYGRSRGMSAKEHVRGPPGLASTCSRQPPKPTLVPKRPPPAPPAAMSSPAAAVPVYPQQTPDQLQLPPPAKPLPKLKPTQAKLAPVPPAPPVKPKVGGPSPRVPQEAAHGPKVALQPPVQRR</sequence>
<dbReference type="InterPro" id="IPR036436">
    <property type="entry name" value="Disintegrin_dom_sf"/>
</dbReference>
<evidence type="ECO:0000256" key="4">
    <source>
        <dbReference type="ARBA" id="ARBA00023136"/>
    </source>
</evidence>
<evidence type="ECO:0000256" key="2">
    <source>
        <dbReference type="ARBA" id="ARBA00022692"/>
    </source>
</evidence>
<feature type="compositionally biased region" description="Pro residues" evidence="9">
    <location>
        <begin position="733"/>
        <end position="748"/>
    </location>
</feature>
<evidence type="ECO:0000256" key="5">
    <source>
        <dbReference type="ARBA" id="ARBA00023157"/>
    </source>
</evidence>
<dbReference type="InterPro" id="IPR000742">
    <property type="entry name" value="EGF"/>
</dbReference>
<dbReference type="PROSITE" id="PS00427">
    <property type="entry name" value="DISINTEGRIN_1"/>
    <property type="match status" value="1"/>
</dbReference>
<dbReference type="Pfam" id="PF00200">
    <property type="entry name" value="Disintegrin"/>
    <property type="match status" value="1"/>
</dbReference>
<organism evidence="15 16">
    <name type="scientific">Dipodomys ordii</name>
    <name type="common">Ord's kangaroo rat</name>
    <dbReference type="NCBI Taxonomy" id="10020"/>
    <lineage>
        <taxon>Eukaryota</taxon>
        <taxon>Metazoa</taxon>
        <taxon>Chordata</taxon>
        <taxon>Craniata</taxon>
        <taxon>Vertebrata</taxon>
        <taxon>Euteleostomi</taxon>
        <taxon>Mammalia</taxon>
        <taxon>Eutheria</taxon>
        <taxon>Euarchontoglires</taxon>
        <taxon>Glires</taxon>
        <taxon>Rodentia</taxon>
        <taxon>Castorimorpha</taxon>
        <taxon>Heteromyidae</taxon>
        <taxon>Dipodomyinae</taxon>
        <taxon>Dipodomys</taxon>
    </lineage>
</organism>
<reference evidence="16" key="1">
    <citation type="submission" date="2025-08" db="UniProtKB">
        <authorList>
            <consortium name="RefSeq"/>
        </authorList>
    </citation>
    <scope>IDENTIFICATION</scope>
    <source>
        <tissue evidence="16">Kidney</tissue>
    </source>
</reference>
<feature type="compositionally biased region" description="Low complexity" evidence="9">
    <location>
        <begin position="799"/>
        <end position="809"/>
    </location>
</feature>
<evidence type="ECO:0000256" key="7">
    <source>
        <dbReference type="PROSITE-ProRule" id="PRU00076"/>
    </source>
</evidence>
<comment type="subcellular location">
    <subcellularLocation>
        <location evidence="1">Membrane</location>
        <topology evidence="1">Single-pass type I membrane protein</topology>
    </subcellularLocation>
</comment>
<dbReference type="PROSITE" id="PS50215">
    <property type="entry name" value="ADAM_MEPRO"/>
    <property type="match status" value="1"/>
</dbReference>
<dbReference type="CDD" id="cd04269">
    <property type="entry name" value="ZnMc_adamalysin_II_like"/>
    <property type="match status" value="1"/>
</dbReference>
<dbReference type="FunCoup" id="A0A1S3GRP3">
    <property type="interactions" value="148"/>
</dbReference>
<dbReference type="GO" id="GO:0016020">
    <property type="term" value="C:membrane"/>
    <property type="evidence" value="ECO:0007669"/>
    <property type="project" value="UniProtKB-SubCell"/>
</dbReference>
<feature type="chain" id="PRO_5010380256" evidence="11">
    <location>
        <begin position="19"/>
        <end position="827"/>
    </location>
</feature>
<dbReference type="PROSITE" id="PS50026">
    <property type="entry name" value="EGF_3"/>
    <property type="match status" value="1"/>
</dbReference>
<dbReference type="RefSeq" id="XP_012890954.1">
    <property type="nucleotide sequence ID" value="XM_013035500.1"/>
</dbReference>
<dbReference type="STRING" id="10020.ENSDORP00000017188"/>
<dbReference type="GO" id="GO:0006954">
    <property type="term" value="P:inflammatory response"/>
    <property type="evidence" value="ECO:0007669"/>
    <property type="project" value="TreeGrafter"/>
</dbReference>
<feature type="disulfide bond" evidence="7">
    <location>
        <begin position="640"/>
        <end position="649"/>
    </location>
</feature>
<evidence type="ECO:0000313" key="16">
    <source>
        <dbReference type="RefSeq" id="XP_012890954.1"/>
    </source>
</evidence>
<feature type="binding site" evidence="8">
    <location>
        <position position="344"/>
    </location>
    <ligand>
        <name>Zn(2+)</name>
        <dbReference type="ChEBI" id="CHEBI:29105"/>
        <note>catalytic</note>
    </ligand>
</feature>
<dbReference type="InterPro" id="IPR034027">
    <property type="entry name" value="Reprolysin_adamalysin"/>
</dbReference>
<dbReference type="Gene3D" id="3.40.1620.60">
    <property type="match status" value="1"/>
</dbReference>
<feature type="domain" description="Peptidase M12B" evidence="14">
    <location>
        <begin position="201"/>
        <end position="400"/>
    </location>
</feature>
<feature type="region of interest" description="Disordered" evidence="9">
    <location>
        <begin position="714"/>
        <end position="827"/>
    </location>
</feature>
<feature type="signal peptide" evidence="11">
    <location>
        <begin position="1"/>
        <end position="18"/>
    </location>
</feature>
<dbReference type="AlphaFoldDB" id="A0A1S3GRP3"/>
<dbReference type="GeneID" id="106000252"/>
<dbReference type="SUPFAM" id="SSF55486">
    <property type="entry name" value="Metalloproteases ('zincins'), catalytic domain"/>
    <property type="match status" value="1"/>
</dbReference>
<keyword evidence="8" id="KW-0479">Metal-binding</keyword>
<keyword evidence="5 7" id="KW-1015">Disulfide bond</keyword>
<keyword evidence="8" id="KW-0862">Zinc</keyword>
<evidence type="ECO:0000256" key="1">
    <source>
        <dbReference type="ARBA" id="ARBA00004479"/>
    </source>
</evidence>